<protein>
    <recommendedName>
        <fullName evidence="4">Integral membrane protein</fullName>
    </recommendedName>
</protein>
<evidence type="ECO:0008006" key="4">
    <source>
        <dbReference type="Google" id="ProtNLM"/>
    </source>
</evidence>
<feature type="transmembrane region" description="Helical" evidence="1">
    <location>
        <begin position="73"/>
        <end position="95"/>
    </location>
</feature>
<evidence type="ECO:0000313" key="2">
    <source>
        <dbReference type="EMBL" id="MCK8681408.1"/>
    </source>
</evidence>
<keyword evidence="1" id="KW-0812">Transmembrane</keyword>
<comment type="caution">
    <text evidence="2">The sequence shown here is derived from an EMBL/GenBank/DDBJ whole genome shotgun (WGS) entry which is preliminary data.</text>
</comment>
<evidence type="ECO:0000256" key="1">
    <source>
        <dbReference type="SAM" id="Phobius"/>
    </source>
</evidence>
<accession>A0ABT0IJA9</accession>
<dbReference type="EMBL" id="JALPTH010000041">
    <property type="protein sequence ID" value="MCK8681408.1"/>
    <property type="molecule type" value="Genomic_DNA"/>
</dbReference>
<keyword evidence="1" id="KW-0472">Membrane</keyword>
<dbReference type="Pfam" id="PF25637">
    <property type="entry name" value="DUF7942"/>
    <property type="match status" value="1"/>
</dbReference>
<name>A0ABT0IJA9_9ACTN</name>
<proteinExistence type="predicted"/>
<keyword evidence="1" id="KW-1133">Transmembrane helix</keyword>
<organism evidence="2 3">
    <name type="scientific">Streptomyces lichenis</name>
    <dbReference type="NCBI Taxonomy" id="2306967"/>
    <lineage>
        <taxon>Bacteria</taxon>
        <taxon>Bacillati</taxon>
        <taxon>Actinomycetota</taxon>
        <taxon>Actinomycetes</taxon>
        <taxon>Kitasatosporales</taxon>
        <taxon>Streptomycetaceae</taxon>
        <taxon>Streptomyces</taxon>
    </lineage>
</organism>
<gene>
    <name evidence="2" type="ORF">M1O15_29240</name>
</gene>
<evidence type="ECO:0000313" key="3">
    <source>
        <dbReference type="Proteomes" id="UP001522868"/>
    </source>
</evidence>
<dbReference type="InterPro" id="IPR057702">
    <property type="entry name" value="DUF7942"/>
</dbReference>
<sequence length="111" mass="11686">MNARTLTRLTFANPASAIYLTLVAGSLATATAVTLFSADPGFVWVWPALFTLPFSTLVVMTGDAVWAAEGAPAWFLVGGLAVSALVQALALGALWQAVREPRRGLPHPRGH</sequence>
<feature type="transmembrane region" description="Helical" evidence="1">
    <location>
        <begin position="43"/>
        <end position="67"/>
    </location>
</feature>
<reference evidence="2 3" key="1">
    <citation type="submission" date="2022-04" db="EMBL/GenBank/DDBJ databases">
        <title>Streptomyces sp. nov. LCR6-01 isolated from Lichen of Dirinaria sp.</title>
        <authorList>
            <person name="Kanchanasin P."/>
            <person name="Tanasupawat S."/>
            <person name="Phongsopitanun W."/>
        </authorList>
    </citation>
    <scope>NUCLEOTIDE SEQUENCE [LARGE SCALE GENOMIC DNA]</scope>
    <source>
        <strain evidence="2 3">LCR6-01</strain>
    </source>
</reference>
<feature type="transmembrane region" description="Helical" evidence="1">
    <location>
        <begin position="16"/>
        <end position="36"/>
    </location>
</feature>
<dbReference type="RefSeq" id="WP_248637233.1">
    <property type="nucleotide sequence ID" value="NZ_JALPTH010000041.1"/>
</dbReference>
<dbReference type="Proteomes" id="UP001522868">
    <property type="component" value="Unassembled WGS sequence"/>
</dbReference>
<keyword evidence="3" id="KW-1185">Reference proteome</keyword>
<dbReference type="NCBIfam" id="NF046119">
    <property type="entry name" value="memb_SCO4225"/>
    <property type="match status" value="1"/>
</dbReference>